<dbReference type="STRING" id="52247.A0A4T0X020"/>
<dbReference type="PANTHER" id="PTHR15245">
    <property type="entry name" value="SYMPLEKIN-RELATED"/>
    <property type="match status" value="1"/>
</dbReference>
<evidence type="ECO:0000256" key="2">
    <source>
        <dbReference type="ARBA" id="ARBA00022664"/>
    </source>
</evidence>
<dbReference type="Gene3D" id="1.25.10.10">
    <property type="entry name" value="Leucine-rich Repeat Variant"/>
    <property type="match status" value="1"/>
</dbReference>
<comment type="caution">
    <text evidence="6">The sequence shown here is derived from an EMBL/GenBank/DDBJ whole genome shotgun (WGS) entry which is preliminary data.</text>
</comment>
<reference evidence="6 7" key="1">
    <citation type="journal article" date="2019" name="Front. Genet.">
        <title>Whole-Genome Sequencing of the Opportunistic Yeast Pathogen Candida inconspicua Uncovers Its Hybrid Origin.</title>
        <authorList>
            <person name="Mixao V."/>
            <person name="Hansen A.P."/>
            <person name="Saus E."/>
            <person name="Boekhout T."/>
            <person name="Lass-Florl C."/>
            <person name="Gabaldon T."/>
        </authorList>
    </citation>
    <scope>NUCLEOTIDE SEQUENCE [LARGE SCALE GENOMIC DNA]</scope>
    <source>
        <strain evidence="6 7">CBS 180</strain>
    </source>
</reference>
<evidence type="ECO:0000259" key="5">
    <source>
        <dbReference type="Pfam" id="PF11935"/>
    </source>
</evidence>
<dbReference type="GO" id="GO:0005847">
    <property type="term" value="C:mRNA cleavage and polyadenylation specificity factor complex"/>
    <property type="evidence" value="ECO:0007669"/>
    <property type="project" value="TreeGrafter"/>
</dbReference>
<dbReference type="Pfam" id="PF11935">
    <property type="entry name" value="SYMPK_PTA1_N"/>
    <property type="match status" value="1"/>
</dbReference>
<keyword evidence="3" id="KW-0539">Nucleus</keyword>
<dbReference type="GO" id="GO:0006397">
    <property type="term" value="P:mRNA processing"/>
    <property type="evidence" value="ECO:0007669"/>
    <property type="project" value="UniProtKB-KW"/>
</dbReference>
<dbReference type="OrthoDB" id="331600at2759"/>
<evidence type="ECO:0000313" key="6">
    <source>
        <dbReference type="EMBL" id="TID24622.1"/>
    </source>
</evidence>
<proteinExistence type="predicted"/>
<dbReference type="Proteomes" id="UP000307173">
    <property type="component" value="Unassembled WGS sequence"/>
</dbReference>
<evidence type="ECO:0000256" key="3">
    <source>
        <dbReference type="ARBA" id="ARBA00023242"/>
    </source>
</evidence>
<evidence type="ECO:0000256" key="1">
    <source>
        <dbReference type="ARBA" id="ARBA00004123"/>
    </source>
</evidence>
<feature type="compositionally biased region" description="Polar residues" evidence="4">
    <location>
        <begin position="482"/>
        <end position="492"/>
    </location>
</feature>
<dbReference type="InterPro" id="IPR021850">
    <property type="entry name" value="Symplekin/Pta1"/>
</dbReference>
<dbReference type="PANTHER" id="PTHR15245:SF20">
    <property type="entry name" value="SYMPLEKIN"/>
    <property type="match status" value="1"/>
</dbReference>
<dbReference type="AlphaFoldDB" id="A0A4T0X020"/>
<sequence length="722" mass="83420">MSSETSSNNSAQSELQLKQIEEAAKLAFENNDYFVQILDTIIAISLAQPINNTKLQTQCLKFIYKSFVSKEISSFSLRTANSVKLVVTLSRFIINEEAHINSENISYNLIEKSIAIFAATFDLMFLHLIDNPDKEIWQKISTLKDFLIAKFLTAYPLPPLNKDTDLYRSIGCKISILRLFGRIIKTQLPPPQQQTIETEDFDDATDISIALVSKDHPFLYTSSLNNQSHMLIDMLFTLLSKDLLLPTSLFSTIAAVLMTLFKLRPNFLSNVFMNFILAYESQYKMLPRFETNALKARLNRRFNDRIDKVLMTMLLNRGFIEKDPPLKARFSNKLSYMVEKSNKQKKRGILSLENDEVDDVEGLNKKQKLNHLSVDFYDESSIVKAETFKDLYQLISPHDALASFDISTLPSDLLNRIIITAISNVDSAKLNKALNLVASRYENLYARIKMKEIESQPEEKGNDDKLVKIEDESDEEDYDPTSVKSEVKPQNNSDDDFDFELESKNFELPLPKFADPREKKDQLKLIVDNFISNSVKSGADKRWLKVLSRLATRGTKLNSEISDYIRDSLFSYFKQDIKGRIDDVIAWLNEEYYDEFIVNKKCESDMKESTYFKYTSLVLDFLVPFIEPADRNIFIRLLSEIPFIDLELISKLKSICMDPIRYKLGFQPLLYLLMFRPPVFDYCVDFLTELYKIAVEKNDDQLKTECENYLKKYKPDAVQSSS</sequence>
<name>A0A4T0X020_9ASCO</name>
<dbReference type="EMBL" id="SELW01000505">
    <property type="protein sequence ID" value="TID24622.1"/>
    <property type="molecule type" value="Genomic_DNA"/>
</dbReference>
<accession>A0A4T0X020</accession>
<feature type="domain" description="Symplekin/Pta1 N-terminal" evidence="5">
    <location>
        <begin position="109"/>
        <end position="336"/>
    </location>
</feature>
<comment type="subcellular location">
    <subcellularLocation>
        <location evidence="1">Nucleus</location>
    </subcellularLocation>
</comment>
<keyword evidence="7" id="KW-1185">Reference proteome</keyword>
<dbReference type="InterPro" id="IPR011989">
    <property type="entry name" value="ARM-like"/>
</dbReference>
<evidence type="ECO:0000256" key="4">
    <source>
        <dbReference type="SAM" id="MobiDB-lite"/>
    </source>
</evidence>
<organism evidence="6 7">
    <name type="scientific">Pichia inconspicua</name>
    <dbReference type="NCBI Taxonomy" id="52247"/>
    <lineage>
        <taxon>Eukaryota</taxon>
        <taxon>Fungi</taxon>
        <taxon>Dikarya</taxon>
        <taxon>Ascomycota</taxon>
        <taxon>Saccharomycotina</taxon>
        <taxon>Pichiomycetes</taxon>
        <taxon>Pichiales</taxon>
        <taxon>Pichiaceae</taxon>
        <taxon>Pichia</taxon>
    </lineage>
</organism>
<keyword evidence="2" id="KW-0507">mRNA processing</keyword>
<evidence type="ECO:0000313" key="7">
    <source>
        <dbReference type="Proteomes" id="UP000307173"/>
    </source>
</evidence>
<feature type="region of interest" description="Disordered" evidence="4">
    <location>
        <begin position="470"/>
        <end position="494"/>
    </location>
</feature>
<protein>
    <recommendedName>
        <fullName evidence="5">Symplekin/Pta1 N-terminal domain-containing protein</fullName>
    </recommendedName>
</protein>
<gene>
    <name evidence="6" type="ORF">CANINC_003021</name>
</gene>
<dbReference type="InterPro" id="IPR032460">
    <property type="entry name" value="Symplekin/Pta1_N"/>
</dbReference>